<accession>A0A397YAL2</accession>
<evidence type="ECO:0000256" key="4">
    <source>
        <dbReference type="ARBA" id="ARBA00022527"/>
    </source>
</evidence>
<dbReference type="PROSITE" id="PS00108">
    <property type="entry name" value="PROTEIN_KINASE_ST"/>
    <property type="match status" value="1"/>
</dbReference>
<feature type="binding site" evidence="10">
    <location>
        <position position="110"/>
    </location>
    <ligand>
        <name>ATP</name>
        <dbReference type="ChEBI" id="CHEBI:30616"/>
    </ligand>
</feature>
<evidence type="ECO:0000256" key="3">
    <source>
        <dbReference type="ARBA" id="ARBA00022475"/>
    </source>
</evidence>
<dbReference type="InterPro" id="IPR000719">
    <property type="entry name" value="Prot_kinase_dom"/>
</dbReference>
<dbReference type="FunFam" id="1.10.510.10:FF:000258">
    <property type="entry name" value="Probable serine/threonine-protein kinase PBL8"/>
    <property type="match status" value="1"/>
</dbReference>
<dbReference type="GO" id="GO:0005524">
    <property type="term" value="F:ATP binding"/>
    <property type="evidence" value="ECO:0007669"/>
    <property type="project" value="UniProtKB-UniRule"/>
</dbReference>
<dbReference type="GO" id="GO:0005886">
    <property type="term" value="C:plasma membrane"/>
    <property type="evidence" value="ECO:0007669"/>
    <property type="project" value="UniProtKB-SubCell"/>
</dbReference>
<evidence type="ECO:0000256" key="2">
    <source>
        <dbReference type="ARBA" id="ARBA00012513"/>
    </source>
</evidence>
<dbReference type="Proteomes" id="UP000264353">
    <property type="component" value="Chromosome A9"/>
</dbReference>
<evidence type="ECO:0000256" key="5">
    <source>
        <dbReference type="ARBA" id="ARBA00022679"/>
    </source>
</evidence>
<proteinExistence type="inferred from homology"/>
<keyword evidence="3" id="KW-1003">Cell membrane</keyword>
<gene>
    <name evidence="14" type="ORF">BRARA_I05348</name>
</gene>
<evidence type="ECO:0000313" key="14">
    <source>
        <dbReference type="EMBL" id="RID48874.1"/>
    </source>
</evidence>
<sequence length="413" mass="45832">MGICLSAQVKAESPGASPKYMSSNAKDTKSLGSKGSSVSVRPSPRTEGEILQSPNLKSFSFSELKSATRNFRPDSVLGEGGFGCVFKGWIDEKSLTATRPGTGLVIAVKKLNQDGWQGHQEWLAEVNYLGQFSHGHLVKLIGYCLEDEHRLLVYEFMPRGSLENHLFRRGLYFQPLSWKLRLKVALGAARGLAFLHSSETRVIYRDFKTSNILLDSDYNAKLSDFGLAKDGPVGDKSHVSTRVIGTHGYAAPEYMATGHLTTKSDVYSFGVVLLELLSGRRAVDKNRPSGERNLVEWAKPYLANKRKIFRVIDTRLQDQYSMEEACKVATLSLRCLTTEIKLRPNMSEVVSHLEHIQSLNSARGGIMDRTERRMRRRSDSVVGKKPNAGFARQTAVGSTVVAYPRPSASPLYV</sequence>
<evidence type="ECO:0000256" key="8">
    <source>
        <dbReference type="ARBA" id="ARBA00022821"/>
    </source>
</evidence>
<keyword evidence="4 11" id="KW-0723">Serine/threonine-protein kinase</keyword>
<keyword evidence="7" id="KW-0418">Kinase</keyword>
<keyword evidence="6 10" id="KW-0547">Nucleotide-binding</keyword>
<organism evidence="14 15">
    <name type="scientific">Brassica campestris</name>
    <name type="common">Field mustard</name>
    <dbReference type="NCBI Taxonomy" id="3711"/>
    <lineage>
        <taxon>Eukaryota</taxon>
        <taxon>Viridiplantae</taxon>
        <taxon>Streptophyta</taxon>
        <taxon>Embryophyta</taxon>
        <taxon>Tracheophyta</taxon>
        <taxon>Spermatophyta</taxon>
        <taxon>Magnoliopsida</taxon>
        <taxon>eudicotyledons</taxon>
        <taxon>Gunneridae</taxon>
        <taxon>Pentapetalae</taxon>
        <taxon>rosids</taxon>
        <taxon>malvids</taxon>
        <taxon>Brassicales</taxon>
        <taxon>Brassicaceae</taxon>
        <taxon>Brassiceae</taxon>
        <taxon>Brassica</taxon>
    </lineage>
</organism>
<dbReference type="EC" id="2.7.11.1" evidence="2"/>
<dbReference type="FunFam" id="3.30.200.20:FF:000228">
    <property type="entry name" value="Serine/threonine-protein kinase BIK1"/>
    <property type="match status" value="1"/>
</dbReference>
<dbReference type="PROSITE" id="PS50011">
    <property type="entry name" value="PROTEIN_KINASE_DOM"/>
    <property type="match status" value="1"/>
</dbReference>
<dbReference type="InterPro" id="IPR011009">
    <property type="entry name" value="Kinase-like_dom_sf"/>
</dbReference>
<evidence type="ECO:0000256" key="11">
    <source>
        <dbReference type="RuleBase" id="RU000304"/>
    </source>
</evidence>
<feature type="domain" description="Protein kinase" evidence="13">
    <location>
        <begin position="71"/>
        <end position="355"/>
    </location>
</feature>
<keyword evidence="9 10" id="KW-0067">ATP-binding</keyword>
<evidence type="ECO:0000256" key="6">
    <source>
        <dbReference type="ARBA" id="ARBA00022741"/>
    </source>
</evidence>
<dbReference type="Pfam" id="PF07714">
    <property type="entry name" value="PK_Tyr_Ser-Thr"/>
    <property type="match status" value="1"/>
</dbReference>
<dbReference type="InterPro" id="IPR001245">
    <property type="entry name" value="Ser-Thr/Tyr_kinase_cat_dom"/>
</dbReference>
<feature type="region of interest" description="Disordered" evidence="12">
    <location>
        <begin position="1"/>
        <end position="49"/>
    </location>
</feature>
<keyword evidence="5" id="KW-0808">Transferase</keyword>
<name>A0A397YAL2_BRACM</name>
<dbReference type="PANTHER" id="PTHR45621">
    <property type="entry name" value="OS01G0588500 PROTEIN-RELATED"/>
    <property type="match status" value="1"/>
</dbReference>
<evidence type="ECO:0000256" key="1">
    <source>
        <dbReference type="ARBA" id="ARBA00004236"/>
    </source>
</evidence>
<evidence type="ECO:0000256" key="12">
    <source>
        <dbReference type="SAM" id="MobiDB-lite"/>
    </source>
</evidence>
<keyword evidence="3" id="KW-0472">Membrane</keyword>
<evidence type="ECO:0000259" key="13">
    <source>
        <dbReference type="PROSITE" id="PS50011"/>
    </source>
</evidence>
<feature type="compositionally biased region" description="Low complexity" evidence="12">
    <location>
        <begin position="30"/>
        <end position="40"/>
    </location>
</feature>
<dbReference type="PROSITE" id="PS00107">
    <property type="entry name" value="PROTEIN_KINASE_ATP"/>
    <property type="match status" value="1"/>
</dbReference>
<dbReference type="SUPFAM" id="SSF56112">
    <property type="entry name" value="Protein kinase-like (PK-like)"/>
    <property type="match status" value="1"/>
</dbReference>
<dbReference type="GO" id="GO:0004674">
    <property type="term" value="F:protein serine/threonine kinase activity"/>
    <property type="evidence" value="ECO:0007669"/>
    <property type="project" value="UniProtKB-KW"/>
</dbReference>
<comment type="subcellular location">
    <subcellularLocation>
        <location evidence="1">Cell membrane</location>
    </subcellularLocation>
</comment>
<dbReference type="InterPro" id="IPR008271">
    <property type="entry name" value="Ser/Thr_kinase_AS"/>
</dbReference>
<dbReference type="InterPro" id="IPR050823">
    <property type="entry name" value="Plant_Ser_Thr_Prot_Kinase"/>
</dbReference>
<reference evidence="14 15" key="1">
    <citation type="submission" date="2018-06" db="EMBL/GenBank/DDBJ databases">
        <title>WGS assembly of Brassica rapa FPsc.</title>
        <authorList>
            <person name="Bowman J."/>
            <person name="Kohchi T."/>
            <person name="Yamato K."/>
            <person name="Jenkins J."/>
            <person name="Shu S."/>
            <person name="Ishizaki K."/>
            <person name="Yamaoka S."/>
            <person name="Nishihama R."/>
            <person name="Nakamura Y."/>
            <person name="Berger F."/>
            <person name="Adam C."/>
            <person name="Aki S."/>
            <person name="Althoff F."/>
            <person name="Araki T."/>
            <person name="Arteaga-Vazquez M."/>
            <person name="Balasubrmanian S."/>
            <person name="Bauer D."/>
            <person name="Boehm C."/>
            <person name="Briginshaw L."/>
            <person name="Caballero-Perez J."/>
            <person name="Catarino B."/>
            <person name="Chen F."/>
            <person name="Chiyoda S."/>
            <person name="Chovatia M."/>
            <person name="Davies K."/>
            <person name="Delmans M."/>
            <person name="Demura T."/>
            <person name="Dierschke T."/>
            <person name="Dolan L."/>
            <person name="Dorantes-Acosta A."/>
            <person name="Eklund D."/>
            <person name="Florent S."/>
            <person name="Flores-Sandoval E."/>
            <person name="Fujiyama A."/>
            <person name="Fukuzawa H."/>
            <person name="Galik B."/>
            <person name="Grimanelli D."/>
            <person name="Grimwood J."/>
            <person name="Grossniklaus U."/>
            <person name="Hamada T."/>
            <person name="Haseloff J."/>
            <person name="Hetherington A."/>
            <person name="Higo A."/>
            <person name="Hirakawa Y."/>
            <person name="Hundley H."/>
            <person name="Ikeda Y."/>
            <person name="Inoue K."/>
            <person name="Inoue S."/>
            <person name="Ishida S."/>
            <person name="Jia Q."/>
            <person name="Kakita M."/>
            <person name="Kanazawa T."/>
            <person name="Kawai Y."/>
            <person name="Kawashima T."/>
            <person name="Kennedy M."/>
            <person name="Kinose K."/>
            <person name="Kinoshita T."/>
            <person name="Kohara Y."/>
            <person name="Koide E."/>
            <person name="Komatsu K."/>
            <person name="Kopischke S."/>
            <person name="Kubo M."/>
            <person name="Kyozuka J."/>
            <person name="Lagercrantz U."/>
            <person name="Lin S."/>
            <person name="Lindquist E."/>
            <person name="Lipzen A."/>
            <person name="Lu C."/>
            <person name="Luna E."/>
            <person name="Martienssen R."/>
            <person name="Minamino N."/>
            <person name="Mizutani M."/>
            <person name="Mizutani M."/>
            <person name="Mochizuki N."/>
            <person name="Monte I."/>
            <person name="Mosher R."/>
            <person name="Nagasaki H."/>
            <person name="Nakagami H."/>
            <person name="Naramoto S."/>
            <person name="Nishitani K."/>
            <person name="Ohtani M."/>
            <person name="Okamoto T."/>
            <person name="Okumura M."/>
            <person name="Phillips J."/>
            <person name="Pollak B."/>
            <person name="Reinders A."/>
            <person name="Roevekamp M."/>
            <person name="Sano R."/>
            <person name="Sawa S."/>
            <person name="Schmid M."/>
            <person name="Shirakawa M."/>
            <person name="Solano R."/>
            <person name="Spunde A."/>
            <person name="Suetsugu N."/>
            <person name="Sugano S."/>
            <person name="Sugiyama A."/>
            <person name="Sun R."/>
            <person name="Suzuki Y."/>
            <person name="Takenaka M."/>
            <person name="Takezawa D."/>
            <person name="Tomogane H."/>
            <person name="Tsuzuki M."/>
            <person name="Ueda T."/>
            <person name="Umeda M."/>
            <person name="Ward J."/>
            <person name="Watanabe Y."/>
            <person name="Yazaki K."/>
            <person name="Yokoyama R."/>
            <person name="Yoshitake Y."/>
            <person name="Yotsui I."/>
            <person name="Zachgo S."/>
            <person name="Schmutz J."/>
        </authorList>
    </citation>
    <scope>NUCLEOTIDE SEQUENCE [LARGE SCALE GENOMIC DNA]</scope>
    <source>
        <strain evidence="15">cv. B-3</strain>
    </source>
</reference>
<keyword evidence="8" id="KW-0611">Plant defense</keyword>
<dbReference type="Gene3D" id="3.30.200.20">
    <property type="entry name" value="Phosphorylase Kinase, domain 1"/>
    <property type="match status" value="1"/>
</dbReference>
<dbReference type="Gene3D" id="1.10.510.10">
    <property type="entry name" value="Transferase(Phosphotransferase) domain 1"/>
    <property type="match status" value="1"/>
</dbReference>
<evidence type="ECO:0000256" key="7">
    <source>
        <dbReference type="ARBA" id="ARBA00022777"/>
    </source>
</evidence>
<protein>
    <recommendedName>
        <fullName evidence="2">non-specific serine/threonine protein kinase</fullName>
        <ecNumber evidence="2">2.7.11.1</ecNumber>
    </recommendedName>
</protein>
<dbReference type="InterPro" id="IPR017441">
    <property type="entry name" value="Protein_kinase_ATP_BS"/>
</dbReference>
<evidence type="ECO:0000256" key="9">
    <source>
        <dbReference type="ARBA" id="ARBA00022840"/>
    </source>
</evidence>
<dbReference type="EMBL" id="CM010636">
    <property type="protein sequence ID" value="RID48874.1"/>
    <property type="molecule type" value="Genomic_DNA"/>
</dbReference>
<evidence type="ECO:0000313" key="15">
    <source>
        <dbReference type="Proteomes" id="UP000264353"/>
    </source>
</evidence>
<comment type="similarity">
    <text evidence="11">Belongs to the protein kinase superfamily.</text>
</comment>
<dbReference type="GO" id="GO:0006952">
    <property type="term" value="P:defense response"/>
    <property type="evidence" value="ECO:0007669"/>
    <property type="project" value="UniProtKB-KW"/>
</dbReference>
<dbReference type="AlphaFoldDB" id="A0A397YAL2"/>
<dbReference type="CDD" id="cd14066">
    <property type="entry name" value="STKc_IRAK"/>
    <property type="match status" value="1"/>
</dbReference>
<evidence type="ECO:0000256" key="10">
    <source>
        <dbReference type="PROSITE-ProRule" id="PRU10141"/>
    </source>
</evidence>